<reference evidence="1 2" key="1">
    <citation type="journal article" date="2002" name="Nature">
        <title>Genome sequence and comparative analysis of the model rodent malaria parasite Plasmodium yoelii yoelii.</title>
        <authorList>
            <person name="Carlton J.M."/>
            <person name="Angiuoli S.V."/>
            <person name="Suh B.B."/>
            <person name="Kooij T.W."/>
            <person name="Pertea M."/>
            <person name="Silva J.C."/>
            <person name="Ermolaeva M.D."/>
            <person name="Allen J.E."/>
            <person name="Selengut J.D."/>
            <person name="Koo H.L."/>
            <person name="Peterson J.D."/>
            <person name="Pop M."/>
            <person name="Kosack D.S."/>
            <person name="Shumway M.F."/>
            <person name="Bidwell S.L."/>
            <person name="Shallom S.J."/>
            <person name="van Aken S.E."/>
            <person name="Riedmuller S.B."/>
            <person name="Feldblyum T.V."/>
            <person name="Cho J.K."/>
            <person name="Quackenbush J."/>
            <person name="Sedegah M."/>
            <person name="Shoaibi A."/>
            <person name="Cummings L.M."/>
            <person name="Florens L."/>
            <person name="Yates J.R."/>
            <person name="Raine J.D."/>
            <person name="Sinden R.E."/>
            <person name="Harris M.A."/>
            <person name="Cunningham D.A."/>
            <person name="Preiser P.R."/>
            <person name="Bergman L.W."/>
            <person name="Vaidya A.B."/>
            <person name="van Lin L.H."/>
            <person name="Janse C.J."/>
            <person name="Waters A.P."/>
            <person name="Smith H.O."/>
            <person name="White O.R."/>
            <person name="Salzberg S.L."/>
            <person name="Venter J.C."/>
            <person name="Fraser C.M."/>
            <person name="Hoffman S.L."/>
            <person name="Gardner M.J."/>
            <person name="Carucci D.J."/>
        </authorList>
    </citation>
    <scope>NUCLEOTIDE SEQUENCE [LARGE SCALE GENOMIC DNA]</scope>
    <source>
        <strain evidence="1 2">17XNL</strain>
    </source>
</reference>
<gene>
    <name evidence="1" type="ORF">PY07112</name>
</gene>
<accession>Q7R8V8</accession>
<evidence type="ECO:0000313" key="2">
    <source>
        <dbReference type="Proteomes" id="UP000008553"/>
    </source>
</evidence>
<dbReference type="AlphaFoldDB" id="Q7R8V8"/>
<dbReference type="Proteomes" id="UP000008553">
    <property type="component" value="Unassembled WGS sequence"/>
</dbReference>
<dbReference type="PaxDb" id="73239-Q7R8V8"/>
<name>Q7R8V8_PLAYO</name>
<dbReference type="InParanoid" id="Q7R8V8"/>
<feature type="non-terminal residue" evidence="1">
    <location>
        <position position="1"/>
    </location>
</feature>
<protein>
    <submittedName>
        <fullName evidence="1">Uncharacterized protein</fullName>
    </submittedName>
</protein>
<sequence>LIPLLGCIFKLNLVIKNTGWYIYLISVQIIKN</sequence>
<keyword evidence="2" id="KW-1185">Reference proteome</keyword>
<organism evidence="1 2">
    <name type="scientific">Plasmodium yoelii yoelii</name>
    <dbReference type="NCBI Taxonomy" id="73239"/>
    <lineage>
        <taxon>Eukaryota</taxon>
        <taxon>Sar</taxon>
        <taxon>Alveolata</taxon>
        <taxon>Apicomplexa</taxon>
        <taxon>Aconoidasida</taxon>
        <taxon>Haemosporida</taxon>
        <taxon>Plasmodiidae</taxon>
        <taxon>Plasmodium</taxon>
        <taxon>Plasmodium (Vinckeia)</taxon>
    </lineage>
</organism>
<comment type="caution">
    <text evidence="1">The sequence shown here is derived from an EMBL/GenBank/DDBJ whole genome shotgun (WGS) entry which is preliminary data.</text>
</comment>
<evidence type="ECO:0000313" key="1">
    <source>
        <dbReference type="EMBL" id="EAA19470.1"/>
    </source>
</evidence>
<dbReference type="EMBL" id="AABL01002535">
    <property type="protein sequence ID" value="EAA19470.1"/>
    <property type="molecule type" value="Genomic_DNA"/>
</dbReference>
<proteinExistence type="predicted"/>